<reference evidence="2" key="1">
    <citation type="submission" date="2022-09" db="EMBL/GenBank/DDBJ databases">
        <title>Fusarium specimens isolated from Avocado Roots.</title>
        <authorList>
            <person name="Stajich J."/>
            <person name="Roper C."/>
            <person name="Heimlech-Rivalta G."/>
        </authorList>
    </citation>
    <scope>NUCLEOTIDE SEQUENCE</scope>
    <source>
        <strain evidence="2">CF00136</strain>
    </source>
</reference>
<dbReference type="EMBL" id="JAOQAZ010000018">
    <property type="protein sequence ID" value="KAJ4256747.1"/>
    <property type="molecule type" value="Genomic_DNA"/>
</dbReference>
<accession>A0A9W8RWI3</accession>
<dbReference type="AlphaFoldDB" id="A0A9W8RWI3"/>
<protein>
    <submittedName>
        <fullName evidence="2">Uncharacterized protein</fullName>
    </submittedName>
</protein>
<sequence>MPDPQDNRESAISDPMVPLYQQVAEAQRQWHNAQITIAGLKGAQEVMKAQNRELRDENNQLRLQLARVNEREKEGQSNPIGEGGGQKRRRMETVPEPLEIHSHKQGLVSEVVETYDNQLSVPVEGGNGDKRPFSTFSRLCNPGPNNDIHTKNLLRFAGHGKMSAWYCFREVCEKNDLTVTAVGTKTSKCPVHDTGCKIAVKRQNNDSGSKLTFRAFKEAAQTAH</sequence>
<dbReference type="Proteomes" id="UP001152049">
    <property type="component" value="Unassembled WGS sequence"/>
</dbReference>
<comment type="caution">
    <text evidence="2">The sequence shown here is derived from an EMBL/GenBank/DDBJ whole genome shotgun (WGS) entry which is preliminary data.</text>
</comment>
<proteinExistence type="predicted"/>
<feature type="region of interest" description="Disordered" evidence="1">
    <location>
        <begin position="69"/>
        <end position="91"/>
    </location>
</feature>
<gene>
    <name evidence="2" type="ORF">NW762_008843</name>
</gene>
<dbReference type="OrthoDB" id="10496137at2759"/>
<name>A0A9W8RWI3_9HYPO</name>
<organism evidence="2 3">
    <name type="scientific">Fusarium torreyae</name>
    <dbReference type="NCBI Taxonomy" id="1237075"/>
    <lineage>
        <taxon>Eukaryota</taxon>
        <taxon>Fungi</taxon>
        <taxon>Dikarya</taxon>
        <taxon>Ascomycota</taxon>
        <taxon>Pezizomycotina</taxon>
        <taxon>Sordariomycetes</taxon>
        <taxon>Hypocreomycetidae</taxon>
        <taxon>Hypocreales</taxon>
        <taxon>Nectriaceae</taxon>
        <taxon>Fusarium</taxon>
    </lineage>
</organism>
<keyword evidence="3" id="KW-1185">Reference proteome</keyword>
<evidence type="ECO:0000313" key="3">
    <source>
        <dbReference type="Proteomes" id="UP001152049"/>
    </source>
</evidence>
<evidence type="ECO:0000256" key="1">
    <source>
        <dbReference type="SAM" id="MobiDB-lite"/>
    </source>
</evidence>
<evidence type="ECO:0000313" key="2">
    <source>
        <dbReference type="EMBL" id="KAJ4256747.1"/>
    </source>
</evidence>